<dbReference type="NCBIfam" id="TIGR02532">
    <property type="entry name" value="IV_pilin_GFxxxE"/>
    <property type="match status" value="1"/>
</dbReference>
<evidence type="ECO:0008006" key="4">
    <source>
        <dbReference type="Google" id="ProtNLM"/>
    </source>
</evidence>
<dbReference type="OrthoDB" id="285593at2"/>
<evidence type="ECO:0000313" key="3">
    <source>
        <dbReference type="Proteomes" id="UP000214646"/>
    </source>
</evidence>
<dbReference type="RefSeq" id="WP_088253360.1">
    <property type="nucleotide sequence ID" value="NZ_NIDE01000002.1"/>
</dbReference>
<dbReference type="InterPro" id="IPR045584">
    <property type="entry name" value="Pilin-like"/>
</dbReference>
<dbReference type="EMBL" id="NIDE01000002">
    <property type="protein sequence ID" value="OWK45665.1"/>
    <property type="molecule type" value="Genomic_DNA"/>
</dbReference>
<comment type="caution">
    <text evidence="2">The sequence shown here is derived from an EMBL/GenBank/DDBJ whole genome shotgun (WGS) entry which is preliminary data.</text>
</comment>
<dbReference type="Proteomes" id="UP000214646">
    <property type="component" value="Unassembled WGS sequence"/>
</dbReference>
<keyword evidence="1" id="KW-0812">Transmembrane</keyword>
<feature type="transmembrane region" description="Helical" evidence="1">
    <location>
        <begin position="12"/>
        <end position="34"/>
    </location>
</feature>
<name>A0A225EAT4_9BACT</name>
<accession>A0A225EAT4</accession>
<dbReference type="InterPro" id="IPR012902">
    <property type="entry name" value="N_methyl_site"/>
</dbReference>
<keyword evidence="1" id="KW-1133">Transmembrane helix</keyword>
<evidence type="ECO:0000256" key="1">
    <source>
        <dbReference type="SAM" id="Phobius"/>
    </source>
</evidence>
<keyword evidence="3" id="KW-1185">Reference proteome</keyword>
<dbReference type="Gene3D" id="3.30.700.10">
    <property type="entry name" value="Glycoprotein, Type 4 Pilin"/>
    <property type="match status" value="1"/>
</dbReference>
<dbReference type="Pfam" id="PF07963">
    <property type="entry name" value="N_methyl"/>
    <property type="match status" value="1"/>
</dbReference>
<protein>
    <recommendedName>
        <fullName evidence="4">General secretion pathway GspH domain-containing protein</fullName>
    </recommendedName>
</protein>
<dbReference type="PROSITE" id="PS00409">
    <property type="entry name" value="PROKAR_NTER_METHYL"/>
    <property type="match status" value="1"/>
</dbReference>
<dbReference type="AlphaFoldDB" id="A0A225EAT4"/>
<sequence length="181" mass="19405">MTIARRPHQVRRGYTLVELLAVMAISIILGAVSLPTLRAYTRDSKVKAGADTFRARIADARSAAVGQGRAYRVALSPDGSQVKVEPDDLDTVGTTPVDTNDADTPVIIEEGMPEHVTVEPVVDDGTQQVTDQSGWVRVATFLPDGTCREDHAIVRIREPGQSPIAIRIRGLTGTVAHATGQ</sequence>
<proteinExistence type="predicted"/>
<reference evidence="3" key="1">
    <citation type="submission" date="2017-06" db="EMBL/GenBank/DDBJ databases">
        <title>Genome analysis of Fimbriiglobus ruber SP5, the first member of the order Planctomycetales with confirmed chitinolytic capability.</title>
        <authorList>
            <person name="Ravin N.V."/>
            <person name="Rakitin A.L."/>
            <person name="Ivanova A.A."/>
            <person name="Beletsky A.V."/>
            <person name="Kulichevskaya I.S."/>
            <person name="Mardanov A.V."/>
            <person name="Dedysh S.N."/>
        </authorList>
    </citation>
    <scope>NUCLEOTIDE SEQUENCE [LARGE SCALE GENOMIC DNA]</scope>
    <source>
        <strain evidence="3">SP5</strain>
    </source>
</reference>
<dbReference type="SUPFAM" id="SSF54523">
    <property type="entry name" value="Pili subunits"/>
    <property type="match status" value="1"/>
</dbReference>
<keyword evidence="1" id="KW-0472">Membrane</keyword>
<evidence type="ECO:0000313" key="2">
    <source>
        <dbReference type="EMBL" id="OWK45665.1"/>
    </source>
</evidence>
<organism evidence="2 3">
    <name type="scientific">Fimbriiglobus ruber</name>
    <dbReference type="NCBI Taxonomy" id="1908690"/>
    <lineage>
        <taxon>Bacteria</taxon>
        <taxon>Pseudomonadati</taxon>
        <taxon>Planctomycetota</taxon>
        <taxon>Planctomycetia</taxon>
        <taxon>Gemmatales</taxon>
        <taxon>Gemmataceae</taxon>
        <taxon>Fimbriiglobus</taxon>
    </lineage>
</organism>
<gene>
    <name evidence="2" type="ORF">FRUB_01996</name>
</gene>